<dbReference type="Gene3D" id="3.30.930.10">
    <property type="entry name" value="Bira Bifunctional Protein, Domain 2"/>
    <property type="match status" value="1"/>
</dbReference>
<evidence type="ECO:0000313" key="12">
    <source>
        <dbReference type="Proteomes" id="UP000193685"/>
    </source>
</evidence>
<dbReference type="GO" id="GO:0006434">
    <property type="term" value="P:seryl-tRNA aminoacylation"/>
    <property type="evidence" value="ECO:0007669"/>
    <property type="project" value="InterPro"/>
</dbReference>
<reference evidence="11 12" key="1">
    <citation type="submission" date="2016-07" db="EMBL/GenBank/DDBJ databases">
        <title>Pervasive Adenine N6-methylation of Active Genes in Fungi.</title>
        <authorList>
            <consortium name="DOE Joint Genome Institute"/>
            <person name="Mondo S.J."/>
            <person name="Dannebaum R.O."/>
            <person name="Kuo R.C."/>
            <person name="Labutti K."/>
            <person name="Haridas S."/>
            <person name="Kuo A."/>
            <person name="Salamov A."/>
            <person name="Ahrendt S.R."/>
            <person name="Lipzen A."/>
            <person name="Sullivan W."/>
            <person name="Andreopoulos W.B."/>
            <person name="Clum A."/>
            <person name="Lindquist E."/>
            <person name="Daum C."/>
            <person name="Ramamoorthy G.K."/>
            <person name="Gryganskyi A."/>
            <person name="Culley D."/>
            <person name="Magnuson J.K."/>
            <person name="James T.Y."/>
            <person name="O'Malley M.A."/>
            <person name="Stajich J.E."/>
            <person name="Spatafora J.W."/>
            <person name="Visel A."/>
            <person name="Grigoriev I.V."/>
        </authorList>
    </citation>
    <scope>NUCLEOTIDE SEQUENCE [LARGE SCALE GENOMIC DNA]</scope>
    <source>
        <strain evidence="11 12">12-1054</strain>
    </source>
</reference>
<keyword evidence="2" id="KW-0436">Ligase</keyword>
<dbReference type="InterPro" id="IPR045864">
    <property type="entry name" value="aa-tRNA-synth_II/BPL/LPL"/>
</dbReference>
<dbReference type="InterPro" id="IPR002317">
    <property type="entry name" value="Ser-tRNA-ligase_type_1"/>
</dbReference>
<evidence type="ECO:0000256" key="8">
    <source>
        <dbReference type="PIRSR" id="PIRSR001529-1"/>
    </source>
</evidence>
<evidence type="ECO:0000259" key="10">
    <source>
        <dbReference type="PROSITE" id="PS50862"/>
    </source>
</evidence>
<feature type="site" description="Important for serine binding" evidence="8">
    <location>
        <position position="293"/>
    </location>
</feature>
<keyword evidence="12" id="KW-1185">Reference proteome</keyword>
<dbReference type="NCBIfam" id="TIGR00414">
    <property type="entry name" value="serS"/>
    <property type="match status" value="1"/>
</dbReference>
<dbReference type="Proteomes" id="UP000193685">
    <property type="component" value="Unassembled WGS sequence"/>
</dbReference>
<comment type="caution">
    <text evidence="11">The sequence shown here is derived from an EMBL/GenBank/DDBJ whole genome shotgun (WGS) entry which is preliminary data.</text>
</comment>
<dbReference type="PROSITE" id="PS50862">
    <property type="entry name" value="AA_TRNA_LIGASE_II"/>
    <property type="match status" value="1"/>
</dbReference>
<evidence type="ECO:0000256" key="6">
    <source>
        <dbReference type="ARBA" id="ARBA00031113"/>
    </source>
</evidence>
<dbReference type="PANTHER" id="PTHR11778">
    <property type="entry name" value="SERYL-TRNA SYNTHETASE"/>
    <property type="match status" value="1"/>
</dbReference>
<sequence length="353" mass="39002">MVQLAYVLPNTSHPETPIGNESRVKILDYINEENQYKGKERPLDHVEVSSKLDLVDFDAASKTSGTGFYYLKNEAVELELALTQYALAKAKEAGFKLLRCPDLVRSEFVPACGFQPRDQAGQQIYEISSDNEPSRLSLVGTAEIPIAALAVDKVFTPGQLPMRYAAVGRAFRAEAGARGADTRGLYRVHEFTKIELFSFSEQQSSQAEFEAIVKLQKQIIKELGLCARLLEMPTEELGASAHRKVDIECWIPSRDGWGEVTSASNCTDYQARRLNARYKVAEGMRFLHTINGTAIAVPRILVAGLENWYKNGMVRIPRCLRPYMGGIKEFGIGSDGADIVTSGVNTKTAAVDT</sequence>
<dbReference type="OMA" id="FHAHTIN"/>
<feature type="binding site" evidence="8">
    <location>
        <position position="195"/>
    </location>
    <ligand>
        <name>L-serine</name>
        <dbReference type="ChEBI" id="CHEBI:33384"/>
    </ligand>
</feature>
<dbReference type="GeneID" id="63786539"/>
<proteinExistence type="predicted"/>
<accession>A0A1Y2F1S7</accession>
<dbReference type="GO" id="GO:0005524">
    <property type="term" value="F:ATP binding"/>
    <property type="evidence" value="ECO:0007669"/>
    <property type="project" value="UniProtKB-KW"/>
</dbReference>
<dbReference type="PIRSF" id="PIRSF001529">
    <property type="entry name" value="Ser-tRNA-synth_IIa"/>
    <property type="match status" value="1"/>
</dbReference>
<evidence type="ECO:0000256" key="7">
    <source>
        <dbReference type="ARBA" id="ARBA00034892"/>
    </source>
</evidence>
<evidence type="ECO:0000256" key="9">
    <source>
        <dbReference type="PIRSR" id="PIRSR001529-2"/>
    </source>
</evidence>
<dbReference type="OrthoDB" id="10264585at2759"/>
<keyword evidence="5" id="KW-0030">Aminoacyl-tRNA synthetase</keyword>
<evidence type="ECO:0000256" key="3">
    <source>
        <dbReference type="ARBA" id="ARBA00022741"/>
    </source>
</evidence>
<feature type="binding site" evidence="9">
    <location>
        <begin position="259"/>
        <end position="262"/>
    </location>
    <ligand>
        <name>ATP</name>
        <dbReference type="ChEBI" id="CHEBI:30616"/>
    </ligand>
</feature>
<dbReference type="STRING" id="56484.A0A1Y2F1S7"/>
<evidence type="ECO:0000313" key="11">
    <source>
        <dbReference type="EMBL" id="ORY77810.1"/>
    </source>
</evidence>
<evidence type="ECO:0000256" key="1">
    <source>
        <dbReference type="ARBA" id="ARBA00012840"/>
    </source>
</evidence>
<protein>
    <recommendedName>
        <fullName evidence="1">serine--tRNA ligase</fullName>
        <ecNumber evidence="1">6.1.1.11</ecNumber>
    </recommendedName>
    <alternativeName>
        <fullName evidence="6">Seryl-tRNA synthetase</fullName>
    </alternativeName>
    <alternativeName>
        <fullName evidence="7">Seryl-tRNA(Ser) synthetase</fullName>
    </alternativeName>
</protein>
<name>A0A1Y2F1S7_PROLT</name>
<feature type="binding site" evidence="9">
    <location>
        <begin position="188"/>
        <end position="191"/>
    </location>
    <ligand>
        <name>ATP</name>
        <dbReference type="ChEBI" id="CHEBI:30616"/>
    </ligand>
</feature>
<dbReference type="AlphaFoldDB" id="A0A1Y2F1S7"/>
<evidence type="ECO:0000256" key="4">
    <source>
        <dbReference type="ARBA" id="ARBA00022840"/>
    </source>
</evidence>
<dbReference type="EC" id="6.1.1.11" evidence="1"/>
<dbReference type="RefSeq" id="XP_040723195.1">
    <property type="nucleotide sequence ID" value="XM_040869940.1"/>
</dbReference>
<dbReference type="PRINTS" id="PR00981">
    <property type="entry name" value="TRNASYNTHSER"/>
</dbReference>
<dbReference type="SUPFAM" id="SSF55681">
    <property type="entry name" value="Class II aaRS and biotin synthetases"/>
    <property type="match status" value="1"/>
</dbReference>
<dbReference type="EMBL" id="MCFI01000019">
    <property type="protein sequence ID" value="ORY77810.1"/>
    <property type="molecule type" value="Genomic_DNA"/>
</dbReference>
<feature type="binding site" evidence="9">
    <location>
        <begin position="172"/>
        <end position="174"/>
    </location>
    <ligand>
        <name>ATP</name>
        <dbReference type="ChEBI" id="CHEBI:30616"/>
    </ligand>
</feature>
<gene>
    <name evidence="11" type="ORF">BCR37DRAFT_382715</name>
</gene>
<dbReference type="InterPro" id="IPR002314">
    <property type="entry name" value="aa-tRNA-synt_IIb"/>
</dbReference>
<keyword evidence="4 9" id="KW-0067">ATP-binding</keyword>
<organism evidence="11 12">
    <name type="scientific">Protomyces lactucae-debilis</name>
    <dbReference type="NCBI Taxonomy" id="2754530"/>
    <lineage>
        <taxon>Eukaryota</taxon>
        <taxon>Fungi</taxon>
        <taxon>Dikarya</taxon>
        <taxon>Ascomycota</taxon>
        <taxon>Taphrinomycotina</taxon>
        <taxon>Taphrinomycetes</taxon>
        <taxon>Taphrinales</taxon>
        <taxon>Protomycetaceae</taxon>
        <taxon>Protomyces</taxon>
    </lineage>
</organism>
<keyword evidence="3" id="KW-0547">Nucleotide-binding</keyword>
<feature type="domain" description="Aminoacyl-transfer RNA synthetases class-II family profile" evidence="10">
    <location>
        <begin position="44"/>
        <end position="317"/>
    </location>
</feature>
<dbReference type="Pfam" id="PF00587">
    <property type="entry name" value="tRNA-synt_2b"/>
    <property type="match status" value="1"/>
</dbReference>
<dbReference type="InterPro" id="IPR006195">
    <property type="entry name" value="aa-tRNA-synth_II"/>
</dbReference>
<evidence type="ECO:0000256" key="5">
    <source>
        <dbReference type="ARBA" id="ARBA00023146"/>
    </source>
</evidence>
<feature type="binding site" evidence="8">
    <location>
        <position position="141"/>
    </location>
    <ligand>
        <name>L-serine</name>
        <dbReference type="ChEBI" id="CHEBI:33384"/>
    </ligand>
</feature>
<evidence type="ECO:0000256" key="2">
    <source>
        <dbReference type="ARBA" id="ARBA00022598"/>
    </source>
</evidence>
<feature type="binding site" evidence="8">
    <location>
        <position position="172"/>
    </location>
    <ligand>
        <name>L-serine</name>
        <dbReference type="ChEBI" id="CHEBI:33384"/>
    </ligand>
</feature>
<feature type="binding site" evidence="8">
    <location>
        <position position="291"/>
    </location>
    <ligand>
        <name>L-serine</name>
        <dbReference type="ChEBI" id="CHEBI:33384"/>
    </ligand>
</feature>
<dbReference type="GO" id="GO:0004828">
    <property type="term" value="F:serine-tRNA ligase activity"/>
    <property type="evidence" value="ECO:0007669"/>
    <property type="project" value="UniProtKB-EC"/>
</dbReference>